<comment type="similarity">
    <text evidence="3 4">Belongs to the RlpA family.</text>
</comment>
<dbReference type="InterPro" id="IPR009009">
    <property type="entry name" value="RlpA-like_DPBB"/>
</dbReference>
<organism evidence="6 7">
    <name type="scientific">Agrobacterium tumefaciens</name>
    <dbReference type="NCBI Taxonomy" id="358"/>
    <lineage>
        <taxon>Bacteria</taxon>
        <taxon>Pseudomonadati</taxon>
        <taxon>Pseudomonadota</taxon>
        <taxon>Alphaproteobacteria</taxon>
        <taxon>Hyphomicrobiales</taxon>
        <taxon>Rhizobiaceae</taxon>
        <taxon>Rhizobium/Agrobacterium group</taxon>
        <taxon>Agrobacterium</taxon>
        <taxon>Agrobacterium tumefaciens complex</taxon>
    </lineage>
</organism>
<keyword evidence="2 3" id="KW-0961">Cell wall biogenesis/degradation</keyword>
<dbReference type="EC" id="4.2.2.-" evidence="3"/>
<dbReference type="GO" id="GO:0005886">
    <property type="term" value="C:plasma membrane"/>
    <property type="evidence" value="ECO:0007669"/>
    <property type="project" value="UniProtKB-SubCell"/>
</dbReference>
<protein>
    <recommendedName>
        <fullName evidence="3">Endolytic peptidoglycan transglycosylase RlpA</fullName>
        <ecNumber evidence="3">4.2.2.-</ecNumber>
    </recommendedName>
</protein>
<keyword evidence="3" id="KW-0472">Membrane</keyword>
<keyword evidence="1 3" id="KW-0456">Lyase</keyword>
<evidence type="ECO:0000259" key="5">
    <source>
        <dbReference type="Pfam" id="PF03330"/>
    </source>
</evidence>
<dbReference type="EMBL" id="LXPS01000011">
    <property type="protein sequence ID" value="OAE47214.1"/>
    <property type="molecule type" value="Genomic_DNA"/>
</dbReference>
<keyword evidence="3" id="KW-0449">Lipoprotein</keyword>
<dbReference type="CDD" id="cd22268">
    <property type="entry name" value="DPBB_RlpA-like"/>
    <property type="match status" value="1"/>
</dbReference>
<evidence type="ECO:0000256" key="1">
    <source>
        <dbReference type="ARBA" id="ARBA00023239"/>
    </source>
</evidence>
<keyword evidence="3" id="KW-0564">Palmitate</keyword>
<dbReference type="GO" id="GO:0008932">
    <property type="term" value="F:lytic endotransglycosylase activity"/>
    <property type="evidence" value="ECO:0007669"/>
    <property type="project" value="UniProtKB-UniRule"/>
</dbReference>
<dbReference type="NCBIfam" id="TIGR00413">
    <property type="entry name" value="rlpA"/>
    <property type="match status" value="1"/>
</dbReference>
<reference evidence="6 7" key="1">
    <citation type="submission" date="2016-05" db="EMBL/GenBank/DDBJ databases">
        <authorList>
            <person name="Lavstsen T."/>
            <person name="Jespersen J.S."/>
        </authorList>
    </citation>
    <scope>NUCLEOTIDE SEQUENCE [LARGE SCALE GENOMIC DNA]</scope>
    <source>
        <strain evidence="6 7">KCJ1736</strain>
    </source>
</reference>
<dbReference type="SUPFAM" id="SSF50685">
    <property type="entry name" value="Barwin-like endoglucanases"/>
    <property type="match status" value="1"/>
</dbReference>
<dbReference type="InterPro" id="IPR036908">
    <property type="entry name" value="RlpA-like_sf"/>
</dbReference>
<feature type="domain" description="RlpA-like protein double-psi beta-barrel" evidence="5">
    <location>
        <begin position="98"/>
        <end position="186"/>
    </location>
</feature>
<dbReference type="GO" id="GO:0071555">
    <property type="term" value="P:cell wall organization"/>
    <property type="evidence" value="ECO:0007669"/>
    <property type="project" value="UniProtKB-KW"/>
</dbReference>
<comment type="subcellular location">
    <subcellularLocation>
        <location evidence="3">Cell membrane</location>
        <topology evidence="3">Lipid-anchor</topology>
    </subcellularLocation>
</comment>
<comment type="function">
    <text evidence="3">Lytic transglycosylase with a strong preference for naked glycan strands that lack stem peptides.</text>
</comment>
<dbReference type="Gene3D" id="2.40.40.10">
    <property type="entry name" value="RlpA-like domain"/>
    <property type="match status" value="1"/>
</dbReference>
<evidence type="ECO:0000313" key="6">
    <source>
        <dbReference type="EMBL" id="OAE47214.1"/>
    </source>
</evidence>
<dbReference type="Pfam" id="PF03330">
    <property type="entry name" value="DPBB_1"/>
    <property type="match status" value="1"/>
</dbReference>
<dbReference type="GO" id="GO:0000270">
    <property type="term" value="P:peptidoglycan metabolic process"/>
    <property type="evidence" value="ECO:0007669"/>
    <property type="project" value="UniProtKB-UniRule"/>
</dbReference>
<evidence type="ECO:0000256" key="4">
    <source>
        <dbReference type="RuleBase" id="RU003495"/>
    </source>
</evidence>
<dbReference type="GO" id="GO:0009279">
    <property type="term" value="C:cell outer membrane"/>
    <property type="evidence" value="ECO:0007669"/>
    <property type="project" value="TreeGrafter"/>
</dbReference>
<name>A0A176XF07_AGRTU</name>
<gene>
    <name evidence="3" type="primary">rlpA</name>
    <name evidence="6" type="ORF">A7J57_14405</name>
</gene>
<accession>A0A176XF07</accession>
<dbReference type="Proteomes" id="UP000077098">
    <property type="component" value="Unassembled WGS sequence"/>
</dbReference>
<dbReference type="PROSITE" id="PS51257">
    <property type="entry name" value="PROKAR_LIPOPROTEIN"/>
    <property type="match status" value="1"/>
</dbReference>
<dbReference type="InterPro" id="IPR034718">
    <property type="entry name" value="RlpA"/>
</dbReference>
<evidence type="ECO:0000313" key="7">
    <source>
        <dbReference type="Proteomes" id="UP000077098"/>
    </source>
</evidence>
<comment type="caution">
    <text evidence="6">The sequence shown here is derived from an EMBL/GenBank/DDBJ whole genome shotgun (WGS) entry which is preliminary data.</text>
</comment>
<evidence type="ECO:0000256" key="2">
    <source>
        <dbReference type="ARBA" id="ARBA00023316"/>
    </source>
</evidence>
<dbReference type="HAMAP" id="MF_02071">
    <property type="entry name" value="RlpA"/>
    <property type="match status" value="1"/>
</dbReference>
<dbReference type="PANTHER" id="PTHR34183:SF1">
    <property type="entry name" value="ENDOLYTIC PEPTIDOGLYCAN TRANSGLYCOSYLASE RLPA"/>
    <property type="match status" value="1"/>
</dbReference>
<keyword evidence="3" id="KW-1003">Cell membrane</keyword>
<sequence length="362" mass="38537">MKSTVNKLGINARSGVKWLAISVLCAATASCSTTSETKPKPKRSKEYFSESEYGVKASPRVADGKNIPKGGGRELLGNAYTVKGRRYFPKEEPGYNKVGLASWYGSAFHGRLTANGEVYDKEHLSAAHPTFPLPSYARITNMDNGASVLVRVNDRGPFHEGRLIDVSSKTADLLDMKGTGTANVRVQYAGRAPLDGHDMPYLMASYIPKGSRSPGVAPEGQIATGVMVASASPNFVPAPTSNPNYGASTQTALVGTKKNAALQAMPLVSGPAPSFEQFAILPEIGPFLAERPEGNFMRAPAAPGGNYLRVPTPSSKYAAAYSEESASVTKTARVFDSVLVDRGALNEQSILAHVKRQQAKAR</sequence>
<proteinExistence type="inferred from homology"/>
<dbReference type="InterPro" id="IPR012997">
    <property type="entry name" value="RplA"/>
</dbReference>
<dbReference type="RefSeq" id="WP_063948986.1">
    <property type="nucleotide sequence ID" value="NZ_LXPS01000011.1"/>
</dbReference>
<evidence type="ECO:0000256" key="3">
    <source>
        <dbReference type="HAMAP-Rule" id="MF_02071"/>
    </source>
</evidence>
<dbReference type="PANTHER" id="PTHR34183">
    <property type="entry name" value="ENDOLYTIC PEPTIDOGLYCAN TRANSGLYCOSYLASE RLPA"/>
    <property type="match status" value="1"/>
</dbReference>
<dbReference type="AlphaFoldDB" id="A0A176XF07"/>